<evidence type="ECO:0000256" key="4">
    <source>
        <dbReference type="ARBA" id="ARBA00022679"/>
    </source>
</evidence>
<gene>
    <name evidence="14" type="primary">LOC120271670</name>
</gene>
<dbReference type="GeneID" id="120271670"/>
<dbReference type="InterPro" id="IPR058209">
    <property type="entry name" value="TPR_BSK1_C"/>
</dbReference>
<keyword evidence="8" id="KW-0067">ATP-binding</keyword>
<evidence type="ECO:0000313" key="13">
    <source>
        <dbReference type="Proteomes" id="UP001515500"/>
    </source>
</evidence>
<protein>
    <submittedName>
        <fullName evidence="14">Serine/threonine-protein kinase BSK1-2-like</fullName>
    </submittedName>
</protein>
<organism evidence="13 14">
    <name type="scientific">Dioscorea cayennensis subsp. rotundata</name>
    <name type="common">White Guinea yam</name>
    <name type="synonym">Dioscorea rotundata</name>
    <dbReference type="NCBI Taxonomy" id="55577"/>
    <lineage>
        <taxon>Eukaryota</taxon>
        <taxon>Viridiplantae</taxon>
        <taxon>Streptophyta</taxon>
        <taxon>Embryophyta</taxon>
        <taxon>Tracheophyta</taxon>
        <taxon>Spermatophyta</taxon>
        <taxon>Magnoliopsida</taxon>
        <taxon>Liliopsida</taxon>
        <taxon>Dioscoreales</taxon>
        <taxon>Dioscoreaceae</taxon>
        <taxon>Dioscorea</taxon>
    </lineage>
</organism>
<keyword evidence="13" id="KW-1185">Reference proteome</keyword>
<evidence type="ECO:0000256" key="2">
    <source>
        <dbReference type="ARBA" id="ARBA00022475"/>
    </source>
</evidence>
<evidence type="ECO:0000256" key="7">
    <source>
        <dbReference type="ARBA" id="ARBA00022777"/>
    </source>
</evidence>
<dbReference type="Gene3D" id="1.10.510.10">
    <property type="entry name" value="Transferase(Phosphotransferase) domain 1"/>
    <property type="match status" value="1"/>
</dbReference>
<dbReference type="Proteomes" id="UP001515500">
    <property type="component" value="Chromosome 11"/>
</dbReference>
<dbReference type="InterPro" id="IPR045845">
    <property type="entry name" value="BSK"/>
</dbReference>
<name>A0AB40C3C0_DIOCR</name>
<dbReference type="RefSeq" id="XP_039134280.1">
    <property type="nucleotide sequence ID" value="XM_039278346.1"/>
</dbReference>
<feature type="compositionally biased region" description="Polar residues" evidence="11">
    <location>
        <begin position="347"/>
        <end position="359"/>
    </location>
</feature>
<proteinExistence type="predicted"/>
<dbReference type="GO" id="GO:0009742">
    <property type="term" value="P:brassinosteroid mediated signaling pathway"/>
    <property type="evidence" value="ECO:0007669"/>
    <property type="project" value="InterPro"/>
</dbReference>
<dbReference type="PANTHER" id="PTHR45863:SF22">
    <property type="entry name" value="SERINE_THREONINE-PROTEIN KINASE BSK1"/>
    <property type="match status" value="1"/>
</dbReference>
<feature type="region of interest" description="Disordered" evidence="11">
    <location>
        <begin position="332"/>
        <end position="365"/>
    </location>
</feature>
<dbReference type="Pfam" id="PF07714">
    <property type="entry name" value="PK_Tyr_Ser-Thr"/>
    <property type="match status" value="1"/>
</dbReference>
<accession>A0AB40C3C0</accession>
<keyword evidence="5" id="KW-0519">Myristate</keyword>
<dbReference type="AlphaFoldDB" id="A0AB40C3C0"/>
<dbReference type="Pfam" id="PF25575">
    <property type="entry name" value="TPR_BSK1_C"/>
    <property type="match status" value="1"/>
</dbReference>
<comment type="subcellular location">
    <subcellularLocation>
        <location evidence="1">Cell membrane</location>
        <topology evidence="1">Lipid-anchor</topology>
    </subcellularLocation>
</comment>
<dbReference type="InterPro" id="IPR000719">
    <property type="entry name" value="Prot_kinase_dom"/>
</dbReference>
<dbReference type="InterPro" id="IPR011990">
    <property type="entry name" value="TPR-like_helical_dom_sf"/>
</dbReference>
<evidence type="ECO:0000259" key="12">
    <source>
        <dbReference type="PROSITE" id="PS50011"/>
    </source>
</evidence>
<evidence type="ECO:0000256" key="1">
    <source>
        <dbReference type="ARBA" id="ARBA00004193"/>
    </source>
</evidence>
<evidence type="ECO:0000256" key="8">
    <source>
        <dbReference type="ARBA" id="ARBA00022840"/>
    </source>
</evidence>
<evidence type="ECO:0000256" key="3">
    <source>
        <dbReference type="ARBA" id="ARBA00022527"/>
    </source>
</evidence>
<feature type="compositionally biased region" description="Polar residues" evidence="11">
    <location>
        <begin position="23"/>
        <end position="39"/>
    </location>
</feature>
<dbReference type="InterPro" id="IPR011009">
    <property type="entry name" value="Kinase-like_dom_sf"/>
</dbReference>
<feature type="region of interest" description="Disordered" evidence="11">
    <location>
        <begin position="1"/>
        <end position="46"/>
    </location>
</feature>
<evidence type="ECO:0000256" key="11">
    <source>
        <dbReference type="SAM" id="MobiDB-lite"/>
    </source>
</evidence>
<feature type="domain" description="Protein kinase" evidence="12">
    <location>
        <begin position="62"/>
        <end position="328"/>
    </location>
</feature>
<keyword evidence="9" id="KW-0472">Membrane</keyword>
<keyword evidence="6" id="KW-0547">Nucleotide-binding</keyword>
<dbReference type="GO" id="GO:0005524">
    <property type="term" value="F:ATP binding"/>
    <property type="evidence" value="ECO:0007669"/>
    <property type="project" value="UniProtKB-KW"/>
</dbReference>
<dbReference type="GO" id="GO:0004674">
    <property type="term" value="F:protein serine/threonine kinase activity"/>
    <property type="evidence" value="ECO:0007669"/>
    <property type="project" value="UniProtKB-KW"/>
</dbReference>
<dbReference type="SUPFAM" id="SSF48452">
    <property type="entry name" value="TPR-like"/>
    <property type="match status" value="1"/>
</dbReference>
<dbReference type="PANTHER" id="PTHR45863">
    <property type="entry name" value="SERINE/THREONINE-PROTEIN KINASE BSK5"/>
    <property type="match status" value="1"/>
</dbReference>
<evidence type="ECO:0000256" key="10">
    <source>
        <dbReference type="ARBA" id="ARBA00023288"/>
    </source>
</evidence>
<keyword evidence="3" id="KW-0723">Serine/threonine-protein kinase</keyword>
<dbReference type="Gene3D" id="3.30.200.20">
    <property type="entry name" value="Phosphorylase Kinase, domain 1"/>
    <property type="match status" value="1"/>
</dbReference>
<dbReference type="GO" id="GO:0005886">
    <property type="term" value="C:plasma membrane"/>
    <property type="evidence" value="ECO:0007669"/>
    <property type="project" value="UniProtKB-SubCell"/>
</dbReference>
<dbReference type="InterPro" id="IPR001245">
    <property type="entry name" value="Ser-Thr/Tyr_kinase_cat_dom"/>
</dbReference>
<dbReference type="SUPFAM" id="SSF56112">
    <property type="entry name" value="Protein kinase-like (PK-like)"/>
    <property type="match status" value="1"/>
</dbReference>
<keyword evidence="4" id="KW-0808">Transferase</keyword>
<keyword evidence="10" id="KW-0449">Lipoprotein</keyword>
<reference evidence="14" key="1">
    <citation type="submission" date="2025-08" db="UniProtKB">
        <authorList>
            <consortium name="RefSeq"/>
        </authorList>
    </citation>
    <scope>IDENTIFICATION</scope>
</reference>
<dbReference type="FunFam" id="1.25.40.10:FF:000016">
    <property type="entry name" value="probable serine/threonine-protein kinase At4g35230"/>
    <property type="match status" value="1"/>
</dbReference>
<evidence type="ECO:0000256" key="9">
    <source>
        <dbReference type="ARBA" id="ARBA00023136"/>
    </source>
</evidence>
<evidence type="ECO:0000313" key="14">
    <source>
        <dbReference type="RefSeq" id="XP_039134280.1"/>
    </source>
</evidence>
<keyword evidence="7" id="KW-0418">Kinase</keyword>
<dbReference type="Gene3D" id="1.25.40.10">
    <property type="entry name" value="Tetratricopeptide repeat domain"/>
    <property type="match status" value="1"/>
</dbReference>
<keyword evidence="2" id="KW-1003">Cell membrane</keyword>
<evidence type="ECO:0000256" key="6">
    <source>
        <dbReference type="ARBA" id="ARBA00022741"/>
    </source>
</evidence>
<dbReference type="PROSITE" id="PS50011">
    <property type="entry name" value="PROTEIN_KINASE_DOM"/>
    <property type="match status" value="1"/>
</dbReference>
<evidence type="ECO:0000256" key="5">
    <source>
        <dbReference type="ARBA" id="ARBA00022707"/>
    </source>
</evidence>
<sequence>MGCCPSAPNQLEDPNSGDDGQHNAPSTNVNPTHHQQSQPPAGKTAPIPHYTLAELMEATNGFSFGNIIPEGGSGREGGAKVPNTIYRSHLRGLQQIAVKRFSRDAWPDAEHFREEAIAVGRLRHRRLVNLIGYCCDGNERLLVAEFMPNDTLAKHLFKNHNMKWARRLRVASYVAEALEYCSNEGRAVYHDLNSYRILFDKDGIPCLSCFGLVKNSRDSKCYSTNLAYNPPEFLNNGRITPESVIFSFGTVLLDLLTGKQVPPGQALDMMRDNDIHTFLDPHLKGKYPIEEATALVQLASQCLRYEPKARPTIAGVFATLVEVQSKALAMWRSEKQDKNPPMLRSSPKPNETPQMQGTQKQDKARLIRQPTSFPMAEAVVRMDLTAIHQILVSAQYNDDEANGEASFREWTQQVRDMLEIRKRGDSAFNDRVIKTAIECYSQFVDLEETTSPTVYVRRSLCYLMSDQPDNALQDAMLAQCIQPDWPMVFYMQAVALRQLNMNSDSADMLKEATTLEEQRLTNTRQGT</sequence>